<dbReference type="PANTHER" id="PTHR10857">
    <property type="entry name" value="COPINE"/>
    <property type="match status" value="1"/>
</dbReference>
<evidence type="ECO:0000313" key="1">
    <source>
        <dbReference type="Ensembl" id="ENSCCEP00000007480.1"/>
    </source>
</evidence>
<dbReference type="Proteomes" id="UP000694410">
    <property type="component" value="Unplaced"/>
</dbReference>
<dbReference type="GO" id="GO:0071277">
    <property type="term" value="P:cellular response to calcium ion"/>
    <property type="evidence" value="ECO:0007669"/>
    <property type="project" value="TreeGrafter"/>
</dbReference>
<dbReference type="GO" id="GO:0005544">
    <property type="term" value="F:calcium-dependent phospholipid binding"/>
    <property type="evidence" value="ECO:0007669"/>
    <property type="project" value="InterPro"/>
</dbReference>
<dbReference type="GO" id="GO:1903265">
    <property type="term" value="P:positive regulation of tumor necrosis factor-mediated signaling pathway"/>
    <property type="evidence" value="ECO:0007669"/>
    <property type="project" value="TreeGrafter"/>
</dbReference>
<accession>A0A8C0UH86</accession>
<sequence>MIQFGSQHGKARGRSVAPMAACVFRVELPVSCRSLLDRDPGSRSDPLCVLLQDAGGGRWTEVRAAGGRALPVGKLVVDYYFEKVQKLKFRVDDDYLGGIECTLGQVCIDVFYEK</sequence>
<name>A0A8C0UH86_CYACU</name>
<dbReference type="GO" id="GO:0005886">
    <property type="term" value="C:plasma membrane"/>
    <property type="evidence" value="ECO:0007669"/>
    <property type="project" value="TreeGrafter"/>
</dbReference>
<dbReference type="AlphaFoldDB" id="A0A8C0UH86"/>
<reference evidence="1" key="1">
    <citation type="submission" date="2025-08" db="UniProtKB">
        <authorList>
            <consortium name="Ensembl"/>
        </authorList>
    </citation>
    <scope>IDENTIFICATION</scope>
</reference>
<protein>
    <submittedName>
        <fullName evidence="1">Uncharacterized protein</fullName>
    </submittedName>
</protein>
<evidence type="ECO:0000313" key="2">
    <source>
        <dbReference type="Proteomes" id="UP000694410"/>
    </source>
</evidence>
<dbReference type="GO" id="GO:0043122">
    <property type="term" value="P:regulation of canonical NF-kappaB signal transduction"/>
    <property type="evidence" value="ECO:0007669"/>
    <property type="project" value="TreeGrafter"/>
</dbReference>
<keyword evidence="2" id="KW-1185">Reference proteome</keyword>
<proteinExistence type="predicted"/>
<dbReference type="InterPro" id="IPR045052">
    <property type="entry name" value="Copine"/>
</dbReference>
<reference evidence="1" key="2">
    <citation type="submission" date="2025-09" db="UniProtKB">
        <authorList>
            <consortium name="Ensembl"/>
        </authorList>
    </citation>
    <scope>IDENTIFICATION</scope>
</reference>
<dbReference type="Ensembl" id="ENSCCET00000011996.1">
    <property type="protein sequence ID" value="ENSCCEP00000007480.1"/>
    <property type="gene ID" value="ENSCCEG00000007855.1"/>
</dbReference>
<organism evidence="1 2">
    <name type="scientific">Cyanistes caeruleus</name>
    <name type="common">Eurasian blue tit</name>
    <name type="synonym">Parus caeruleus</name>
    <dbReference type="NCBI Taxonomy" id="156563"/>
    <lineage>
        <taxon>Eukaryota</taxon>
        <taxon>Metazoa</taxon>
        <taxon>Chordata</taxon>
        <taxon>Craniata</taxon>
        <taxon>Vertebrata</taxon>
        <taxon>Euteleostomi</taxon>
        <taxon>Archelosauria</taxon>
        <taxon>Archosauria</taxon>
        <taxon>Dinosauria</taxon>
        <taxon>Saurischia</taxon>
        <taxon>Theropoda</taxon>
        <taxon>Coelurosauria</taxon>
        <taxon>Aves</taxon>
        <taxon>Neognathae</taxon>
        <taxon>Neoaves</taxon>
        <taxon>Telluraves</taxon>
        <taxon>Australaves</taxon>
        <taxon>Passeriformes</taxon>
        <taxon>Paridae</taxon>
        <taxon>Cyanistes</taxon>
    </lineage>
</organism>
<dbReference type="PANTHER" id="PTHR10857:SF2">
    <property type="entry name" value="COPINE-1"/>
    <property type="match status" value="1"/>
</dbReference>